<comment type="caution">
    <text evidence="1">The sequence shown here is derived from an EMBL/GenBank/DDBJ whole genome shotgun (WGS) entry which is preliminary data.</text>
</comment>
<evidence type="ECO:0000313" key="1">
    <source>
        <dbReference type="EMBL" id="GJD92451.1"/>
    </source>
</evidence>
<accession>A0AAV4ZV14</accession>
<reference evidence="1" key="2">
    <citation type="submission" date="2021-08" db="EMBL/GenBank/DDBJ databases">
        <authorList>
            <person name="Tani A."/>
            <person name="Ola A."/>
            <person name="Ogura Y."/>
            <person name="Katsura K."/>
            <person name="Hayashi T."/>
        </authorList>
    </citation>
    <scope>NUCLEOTIDE SEQUENCE</scope>
    <source>
        <strain evidence="1">DSM 16372</strain>
    </source>
</reference>
<dbReference type="RefSeq" id="WP_238232009.1">
    <property type="nucleotide sequence ID" value="NZ_BPQO01000045.1"/>
</dbReference>
<evidence type="ECO:0000313" key="2">
    <source>
        <dbReference type="Proteomes" id="UP001055247"/>
    </source>
</evidence>
<dbReference type="AlphaFoldDB" id="A0AAV4ZV14"/>
<keyword evidence="2" id="KW-1185">Reference proteome</keyword>
<organism evidence="1 2">
    <name type="scientific">Methylobacterium hispanicum</name>
    <dbReference type="NCBI Taxonomy" id="270350"/>
    <lineage>
        <taxon>Bacteria</taxon>
        <taxon>Pseudomonadati</taxon>
        <taxon>Pseudomonadota</taxon>
        <taxon>Alphaproteobacteria</taxon>
        <taxon>Hyphomicrobiales</taxon>
        <taxon>Methylobacteriaceae</taxon>
        <taxon>Methylobacterium</taxon>
    </lineage>
</organism>
<reference evidence="1" key="1">
    <citation type="journal article" date="2016" name="Front. Microbiol.">
        <title>Genome Sequence of the Piezophilic, Mesophilic Sulfate-Reducing Bacterium Desulfovibrio indicus J2T.</title>
        <authorList>
            <person name="Cao J."/>
            <person name="Maignien L."/>
            <person name="Shao Z."/>
            <person name="Alain K."/>
            <person name="Jebbar M."/>
        </authorList>
    </citation>
    <scope>NUCLEOTIDE SEQUENCE</scope>
    <source>
        <strain evidence="1">DSM 16372</strain>
    </source>
</reference>
<proteinExistence type="predicted"/>
<gene>
    <name evidence="1" type="ORF">BHAOGJBA_6005</name>
</gene>
<evidence type="ECO:0008006" key="3">
    <source>
        <dbReference type="Google" id="ProtNLM"/>
    </source>
</evidence>
<dbReference type="EMBL" id="BPQO01000045">
    <property type="protein sequence ID" value="GJD92451.1"/>
    <property type="molecule type" value="Genomic_DNA"/>
</dbReference>
<protein>
    <recommendedName>
        <fullName evidence="3">Restriction endonuclease type IV Mrr domain-containing protein</fullName>
    </recommendedName>
</protein>
<name>A0AAV4ZV14_9HYPH</name>
<dbReference type="Proteomes" id="UP001055247">
    <property type="component" value="Unassembled WGS sequence"/>
</dbReference>
<sequence length="317" mass="34233">MNAAAAAGSGLPTSVRYVKLGAGGRWWKAALGRNEIHFGWKDVPDALIEAADLAGIEASIRAEYGKKRGATQDFNAIRDVLVRPSQHLWVAYQDGCLWWCTVSDGVTLNPAGESGSLGHFWLTCERPWSNRSLGGRHLALSDLPGVIGSTAGFQGTVCAPGGSNEILRIIADEEDPVVVEAAEARGAYVRAVAALVARLRDKDFELLVDLVLSRSGWARIAKLGGSTEGIDVEVENAALQEIAFVQVKSTAGQRVLDDYIGRFSARRDRYARMIFAVHTPKGVLVPPEDLPVLVWDGPRIAELVVRLGLGDWVANRI</sequence>